<keyword evidence="2 3" id="KW-0802">TPR repeat</keyword>
<dbReference type="AlphaFoldDB" id="A0A815Q8T6"/>
<accession>A0A815Q8T6</accession>
<gene>
    <name evidence="4" type="ORF">GPM918_LOCUS35063</name>
    <name evidence="5" type="ORF">SRO942_LOCUS35776</name>
</gene>
<evidence type="ECO:0000256" key="1">
    <source>
        <dbReference type="ARBA" id="ARBA00022737"/>
    </source>
</evidence>
<dbReference type="Pfam" id="PF13424">
    <property type="entry name" value="TPR_12"/>
    <property type="match status" value="1"/>
</dbReference>
<proteinExistence type="predicted"/>
<name>A0A815Q8T6_9BILA</name>
<evidence type="ECO:0000313" key="5">
    <source>
        <dbReference type="EMBL" id="CAF4330895.1"/>
    </source>
</evidence>
<protein>
    <submittedName>
        <fullName evidence="4">Uncharacterized protein</fullName>
    </submittedName>
</protein>
<evidence type="ECO:0000313" key="6">
    <source>
        <dbReference type="Proteomes" id="UP000663829"/>
    </source>
</evidence>
<dbReference type="InterPro" id="IPR011990">
    <property type="entry name" value="TPR-like_helical_dom_sf"/>
</dbReference>
<dbReference type="EMBL" id="CAJOBC010085423">
    <property type="protein sequence ID" value="CAF4330895.1"/>
    <property type="molecule type" value="Genomic_DNA"/>
</dbReference>
<evidence type="ECO:0000256" key="2">
    <source>
        <dbReference type="ARBA" id="ARBA00022803"/>
    </source>
</evidence>
<dbReference type="EMBL" id="CAJNOQ010019966">
    <property type="protein sequence ID" value="CAF1460521.1"/>
    <property type="molecule type" value="Genomic_DNA"/>
</dbReference>
<keyword evidence="1" id="KW-0677">Repeat</keyword>
<dbReference type="PROSITE" id="PS51996">
    <property type="entry name" value="TR_MART"/>
    <property type="match status" value="1"/>
</dbReference>
<keyword evidence="6" id="KW-1185">Reference proteome</keyword>
<dbReference type="Proteomes" id="UP000663829">
    <property type="component" value="Unassembled WGS sequence"/>
</dbReference>
<dbReference type="PANTHER" id="PTHR45641">
    <property type="entry name" value="TETRATRICOPEPTIDE REPEAT PROTEIN (AFU_ORTHOLOGUE AFUA_6G03870)"/>
    <property type="match status" value="1"/>
</dbReference>
<dbReference type="SUPFAM" id="SSF48452">
    <property type="entry name" value="TPR-like"/>
    <property type="match status" value="1"/>
</dbReference>
<organism evidence="4 6">
    <name type="scientific">Didymodactylos carnosus</name>
    <dbReference type="NCBI Taxonomy" id="1234261"/>
    <lineage>
        <taxon>Eukaryota</taxon>
        <taxon>Metazoa</taxon>
        <taxon>Spiralia</taxon>
        <taxon>Gnathifera</taxon>
        <taxon>Rotifera</taxon>
        <taxon>Eurotatoria</taxon>
        <taxon>Bdelloidea</taxon>
        <taxon>Philodinida</taxon>
        <taxon>Philodinidae</taxon>
        <taxon>Didymodactylos</taxon>
    </lineage>
</organism>
<evidence type="ECO:0000313" key="4">
    <source>
        <dbReference type="EMBL" id="CAF1460521.1"/>
    </source>
</evidence>
<dbReference type="SUPFAM" id="SSF56399">
    <property type="entry name" value="ADP-ribosylation"/>
    <property type="match status" value="1"/>
</dbReference>
<reference evidence="4" key="1">
    <citation type="submission" date="2021-02" db="EMBL/GenBank/DDBJ databases">
        <authorList>
            <person name="Nowell W R."/>
        </authorList>
    </citation>
    <scope>NUCLEOTIDE SEQUENCE</scope>
</reference>
<dbReference type="PANTHER" id="PTHR45641:SF19">
    <property type="entry name" value="NEPHROCYSTIN-3"/>
    <property type="match status" value="1"/>
</dbReference>
<dbReference type="SMART" id="SM00028">
    <property type="entry name" value="TPR"/>
    <property type="match status" value="4"/>
</dbReference>
<comment type="caution">
    <text evidence="4">The sequence shown here is derived from an EMBL/GenBank/DDBJ whole genome shotgun (WGS) entry which is preliminary data.</text>
</comment>
<dbReference type="Proteomes" id="UP000681722">
    <property type="component" value="Unassembled WGS sequence"/>
</dbReference>
<dbReference type="Gene3D" id="3.90.176.10">
    <property type="entry name" value="Toxin ADP-ribosyltransferase, Chain A, domain 1"/>
    <property type="match status" value="1"/>
</dbReference>
<feature type="non-terminal residue" evidence="4">
    <location>
        <position position="1"/>
    </location>
</feature>
<dbReference type="Gene3D" id="1.25.40.10">
    <property type="entry name" value="Tetratricopeptide repeat domain"/>
    <property type="match status" value="1"/>
</dbReference>
<dbReference type="InterPro" id="IPR019734">
    <property type="entry name" value="TPR_rpt"/>
</dbReference>
<dbReference type="PROSITE" id="PS50005">
    <property type="entry name" value="TPR"/>
    <property type="match status" value="1"/>
</dbReference>
<sequence length="609" mass="70396">SMGNRHGRRQRQEPQAGLVDLAEKTVSPLPLIWLDVSLDSIPSETLTVQEEFQLTFTVTLFDDELDCEGFIRDLPLTKKITKVKRVQLDQLLRRVKAFQARWYRNVTESLSINYFKQDKNTSEDRSSTDINGSFLFSQLLINTLLHMNSLSTDMNELVDVCTREYAGNASQLKQVELFYNNYTPDECLRWYTKQTFLYILLNKSLRVQNIELLFLYRFFIRDTQRELAKNQCKSPVKVYRGQMMSLRELDRLRKSIGDIISMNSFLSTSLDRQLAEFYVEGAAIGSHGELDSVPVLFEIDAHPSVASTEKPFANISQFSEFAEEEQEVLFMLGSVYRLNGIREENRMYVVSMNLCNIGEHESNRLLDVMKHDYNIRTSNSLRTYACVLVGMGKLDIAEMFLRRVLRELSLLSVSTGQQEQTIEHASCAFSLGQIAWYKGQHDSALDHFRRAHQTFITIPSPTTAEMLRCGATEIFLANIYRDKKNFRQALIYYTNALSTFKRYPLEAQMHLADLYSNMGVLYRLRKQYDQAQNFNEKAMAIRTTCLPPTHPDIASSHRTLAEVHVELNEFNKALEHGDASMLIENTPNTILDQYRCHVTPLRKDLILKF</sequence>
<evidence type="ECO:0000256" key="3">
    <source>
        <dbReference type="PROSITE-ProRule" id="PRU00339"/>
    </source>
</evidence>
<feature type="repeat" description="TPR" evidence="3">
    <location>
        <begin position="512"/>
        <end position="545"/>
    </location>
</feature>